<organism evidence="1 2">
    <name type="scientific">Hymenobacter endophyticus</name>
    <dbReference type="NCBI Taxonomy" id="3076335"/>
    <lineage>
        <taxon>Bacteria</taxon>
        <taxon>Pseudomonadati</taxon>
        <taxon>Bacteroidota</taxon>
        <taxon>Cytophagia</taxon>
        <taxon>Cytophagales</taxon>
        <taxon>Hymenobacteraceae</taxon>
        <taxon>Hymenobacter</taxon>
    </lineage>
</organism>
<accession>A0ABU3TD17</accession>
<dbReference type="InterPro" id="IPR052918">
    <property type="entry name" value="Motility_Chemotaxis_Reg"/>
</dbReference>
<sequence>MFQYSISTTRIPYILIWLIFSCSYLLPQPLQAQAQAPGWASARKIQSGTGKVVADHDAAGNRYELRTFSNTETLGTTILTSQGIADMALVKFAPDGTVLWVRQLGTAGNEQGYALAVDKSGTVYLAGLTAAQSGNGGPPRLALGNNLFVTNAYASWYPKLFVARYSSQGTAEWVQQNDPLDKDYPAISALTLDAAGNMCVEGEYENNFTFAGASLPNPAYRYYRFTAGFQASSGAPRFLRHLLEAPQTGFLTTSFVQGLSTGGYYVAVPCFSSFTLQGTTVYRNNNKPFSVLLRYRSDGTVAWARPLQNNKEVVITAILTDAQDNVYAAGYATGLLPLSTGIGTDTIRLGTTTSTRQALLLKYNPAGHLLWGRQLNTCVATATSQHYALAQGANGTVYCTGQFSNIIAANDDCVVSRGLNDVLVTSYTPTGQLRWARKAGGPGDDYGRYVFAMGADELIVIGSMGAECTFGTESVAAPAGTFAARLGSSFRASTDCPVEQIAPFPTPTLDWLYLPELPLPARVEILDVLGRRVSYSPQHQTCRLWLGDLAAGSYTLRLTTAQGCYYTCRVLKL</sequence>
<dbReference type="Pfam" id="PF06739">
    <property type="entry name" value="SBBP"/>
    <property type="match status" value="1"/>
</dbReference>
<comment type="caution">
    <text evidence="1">The sequence shown here is derived from an EMBL/GenBank/DDBJ whole genome shotgun (WGS) entry which is preliminary data.</text>
</comment>
<dbReference type="Gene3D" id="2.80.10.50">
    <property type="match status" value="2"/>
</dbReference>
<reference evidence="1 2" key="1">
    <citation type="submission" date="2023-10" db="EMBL/GenBank/DDBJ databases">
        <title>Hymenobacter endophyticus sp. nov., an isolate from the leaf tissues of wheat.</title>
        <authorList>
            <person name="Dai Y."/>
        </authorList>
    </citation>
    <scope>NUCLEOTIDE SEQUENCE [LARGE SCALE GENOMIC DNA]</scope>
    <source>
        <strain evidence="1 2">ZK17L-C2</strain>
    </source>
</reference>
<dbReference type="PANTHER" id="PTHR35580">
    <property type="entry name" value="CELL SURFACE GLYCOPROTEIN (S-LAYER PROTEIN)-LIKE PROTEIN"/>
    <property type="match status" value="1"/>
</dbReference>
<gene>
    <name evidence="1" type="ORF">ROI90_02550</name>
</gene>
<name>A0ABU3TD17_9BACT</name>
<keyword evidence="2" id="KW-1185">Reference proteome</keyword>
<dbReference type="PANTHER" id="PTHR35580:SF1">
    <property type="entry name" value="PHYTASE-LIKE DOMAIN-CONTAINING PROTEIN"/>
    <property type="match status" value="1"/>
</dbReference>
<proteinExistence type="predicted"/>
<evidence type="ECO:0000313" key="1">
    <source>
        <dbReference type="EMBL" id="MDU0369263.1"/>
    </source>
</evidence>
<dbReference type="InterPro" id="IPR010620">
    <property type="entry name" value="SBBP_repeat"/>
</dbReference>
<evidence type="ECO:0008006" key="3">
    <source>
        <dbReference type="Google" id="ProtNLM"/>
    </source>
</evidence>
<dbReference type="EMBL" id="JAWDJT010000002">
    <property type="protein sequence ID" value="MDU0369263.1"/>
    <property type="molecule type" value="Genomic_DNA"/>
</dbReference>
<dbReference type="SUPFAM" id="SSF101898">
    <property type="entry name" value="NHL repeat"/>
    <property type="match status" value="1"/>
</dbReference>
<dbReference type="RefSeq" id="WP_315996782.1">
    <property type="nucleotide sequence ID" value="NZ_JAWDJT010000002.1"/>
</dbReference>
<protein>
    <recommendedName>
        <fullName evidence="3">T9SS type A sorting domain-containing protein</fullName>
    </recommendedName>
</protein>
<dbReference type="Proteomes" id="UP001250698">
    <property type="component" value="Unassembled WGS sequence"/>
</dbReference>
<evidence type="ECO:0000313" key="2">
    <source>
        <dbReference type="Proteomes" id="UP001250698"/>
    </source>
</evidence>